<protein>
    <submittedName>
        <fullName evidence="1">Uncharacterized protein</fullName>
    </submittedName>
</protein>
<organism evidence="1 2">
    <name type="scientific">Variovorax humicola</name>
    <dbReference type="NCBI Taxonomy" id="1769758"/>
    <lineage>
        <taxon>Bacteria</taxon>
        <taxon>Pseudomonadati</taxon>
        <taxon>Pseudomonadota</taxon>
        <taxon>Betaproteobacteria</taxon>
        <taxon>Burkholderiales</taxon>
        <taxon>Comamonadaceae</taxon>
        <taxon>Variovorax</taxon>
    </lineage>
</organism>
<dbReference type="Proteomes" id="UP001363010">
    <property type="component" value="Unassembled WGS sequence"/>
</dbReference>
<proteinExistence type="predicted"/>
<dbReference type="RefSeq" id="WP_340364290.1">
    <property type="nucleotide sequence ID" value="NZ_JBBKZV010000007.1"/>
</dbReference>
<dbReference type="EMBL" id="JBBKZV010000007">
    <property type="protein sequence ID" value="MEJ8823251.1"/>
    <property type="molecule type" value="Genomic_DNA"/>
</dbReference>
<evidence type="ECO:0000313" key="1">
    <source>
        <dbReference type="EMBL" id="MEJ8823251.1"/>
    </source>
</evidence>
<comment type="caution">
    <text evidence="1">The sequence shown here is derived from an EMBL/GenBank/DDBJ whole genome shotgun (WGS) entry which is preliminary data.</text>
</comment>
<sequence>MVLPSSFLRLFSLPGFRLRDSEQRHTSRVRHAMLSLLQVHGGHGVQRVAQRVRFAGDLEALWYLRQDMMSALSELDGEAAARRQLHPINSMFKGRLPDTMGPRPHQRFNM</sequence>
<accession>A0ABU8W1W2</accession>
<reference evidence="1 2" key="1">
    <citation type="submission" date="2024-03" db="EMBL/GenBank/DDBJ databases">
        <title>Novel species of the genus Variovorax.</title>
        <authorList>
            <person name="Liu Q."/>
            <person name="Xin Y.-H."/>
        </authorList>
    </citation>
    <scope>NUCLEOTIDE SEQUENCE [LARGE SCALE GENOMIC DNA]</scope>
    <source>
        <strain evidence="1 2">KACC 18501</strain>
    </source>
</reference>
<name>A0ABU8W1W2_9BURK</name>
<gene>
    <name evidence="1" type="ORF">WKW80_14590</name>
</gene>
<evidence type="ECO:0000313" key="2">
    <source>
        <dbReference type="Proteomes" id="UP001363010"/>
    </source>
</evidence>
<keyword evidence="2" id="KW-1185">Reference proteome</keyword>